<dbReference type="InterPro" id="IPR037272">
    <property type="entry name" value="SNS_sf"/>
</dbReference>
<evidence type="ECO:0000256" key="10">
    <source>
        <dbReference type="SAM" id="Phobius"/>
    </source>
</evidence>
<feature type="compositionally biased region" description="Basic and acidic residues" evidence="9">
    <location>
        <begin position="727"/>
        <end position="740"/>
    </location>
</feature>
<feature type="transmembrane region" description="Helical" evidence="10">
    <location>
        <begin position="519"/>
        <end position="545"/>
    </location>
</feature>
<evidence type="ECO:0000256" key="6">
    <source>
        <dbReference type="ARBA" id="ARBA00023136"/>
    </source>
</evidence>
<evidence type="ECO:0000313" key="12">
    <source>
        <dbReference type="Proteomes" id="UP001432027"/>
    </source>
</evidence>
<feature type="transmembrane region" description="Helical" evidence="10">
    <location>
        <begin position="302"/>
        <end position="322"/>
    </location>
</feature>
<keyword evidence="4" id="KW-0769">Symport</keyword>
<feature type="transmembrane region" description="Helical" evidence="10">
    <location>
        <begin position="418"/>
        <end position="444"/>
    </location>
</feature>
<dbReference type="PANTHER" id="PTHR11616">
    <property type="entry name" value="SODIUM/CHLORIDE DEPENDENT TRANSPORTER"/>
    <property type="match status" value="1"/>
</dbReference>
<evidence type="ECO:0000256" key="2">
    <source>
        <dbReference type="ARBA" id="ARBA00022448"/>
    </source>
</evidence>
<dbReference type="EMBL" id="BTSX01000005">
    <property type="protein sequence ID" value="GMT01331.1"/>
    <property type="molecule type" value="Genomic_DNA"/>
</dbReference>
<keyword evidence="8" id="KW-1015">Disulfide bond</keyword>
<evidence type="ECO:0000256" key="3">
    <source>
        <dbReference type="ARBA" id="ARBA00022692"/>
    </source>
</evidence>
<proteinExistence type="predicted"/>
<feature type="transmembrane region" description="Helical" evidence="10">
    <location>
        <begin position="109"/>
        <end position="127"/>
    </location>
</feature>
<comment type="subcellular location">
    <subcellularLocation>
        <location evidence="1">Membrane</location>
        <topology evidence="1">Multi-pass membrane protein</topology>
    </subcellularLocation>
</comment>
<name>A0AAV5U399_9BILA</name>
<dbReference type="GO" id="GO:0046872">
    <property type="term" value="F:metal ion binding"/>
    <property type="evidence" value="ECO:0007669"/>
    <property type="project" value="UniProtKB-KW"/>
</dbReference>
<evidence type="ECO:0000256" key="7">
    <source>
        <dbReference type="PIRSR" id="PIRSR600175-1"/>
    </source>
</evidence>
<feature type="transmembrane region" description="Helical" evidence="10">
    <location>
        <begin position="181"/>
        <end position="210"/>
    </location>
</feature>
<feature type="binding site" evidence="7">
    <location>
        <position position="117"/>
    </location>
    <ligand>
        <name>Na(+)</name>
        <dbReference type="ChEBI" id="CHEBI:29101"/>
        <label>1</label>
    </ligand>
</feature>
<evidence type="ECO:0000256" key="1">
    <source>
        <dbReference type="ARBA" id="ARBA00004141"/>
    </source>
</evidence>
<keyword evidence="2" id="KW-0813">Transport</keyword>
<dbReference type="SUPFAM" id="SSF161070">
    <property type="entry name" value="SNF-like"/>
    <property type="match status" value="1"/>
</dbReference>
<feature type="transmembrane region" description="Helical" evidence="10">
    <location>
        <begin position="334"/>
        <end position="360"/>
    </location>
</feature>
<dbReference type="PROSITE" id="PS50267">
    <property type="entry name" value="NA_NEUROTRAN_SYMP_3"/>
    <property type="match status" value="1"/>
</dbReference>
<dbReference type="GO" id="GO:0005332">
    <property type="term" value="F:gamma-aminobutyric acid:sodium:chloride symporter activity"/>
    <property type="evidence" value="ECO:0007669"/>
    <property type="project" value="TreeGrafter"/>
</dbReference>
<dbReference type="PRINTS" id="PR00176">
    <property type="entry name" value="NANEUSMPORT"/>
</dbReference>
<feature type="disulfide bond" evidence="8">
    <location>
        <begin position="221"/>
        <end position="230"/>
    </location>
</feature>
<feature type="transmembrane region" description="Helical" evidence="10">
    <location>
        <begin position="380"/>
        <end position="397"/>
    </location>
</feature>
<evidence type="ECO:0000256" key="5">
    <source>
        <dbReference type="ARBA" id="ARBA00022989"/>
    </source>
</evidence>
<feature type="binding site" evidence="7">
    <location>
        <position position="490"/>
    </location>
    <ligand>
        <name>Na(+)</name>
        <dbReference type="ChEBI" id="CHEBI:29101"/>
        <label>1</label>
    </ligand>
</feature>
<protein>
    <recommendedName>
        <fullName evidence="13">Transporter</fullName>
    </recommendedName>
</protein>
<dbReference type="CDD" id="cd10324">
    <property type="entry name" value="SLC6sbd"/>
    <property type="match status" value="1"/>
</dbReference>
<evidence type="ECO:0000256" key="9">
    <source>
        <dbReference type="SAM" id="MobiDB-lite"/>
    </source>
</evidence>
<feature type="binding site" evidence="7">
    <location>
        <position position="393"/>
    </location>
    <ligand>
        <name>Na(+)</name>
        <dbReference type="ChEBI" id="CHEBI:29101"/>
        <label>1</label>
    </ligand>
</feature>
<feature type="binding site" evidence="7">
    <location>
        <position position="122"/>
    </location>
    <ligand>
        <name>Na(+)</name>
        <dbReference type="ChEBI" id="CHEBI:29101"/>
        <label>1</label>
    </ligand>
</feature>
<dbReference type="InterPro" id="IPR000175">
    <property type="entry name" value="Na/ntran_symport"/>
</dbReference>
<keyword evidence="7" id="KW-0479">Metal-binding</keyword>
<keyword evidence="7" id="KW-0915">Sodium</keyword>
<feature type="region of interest" description="Disordered" evidence="9">
    <location>
        <begin position="718"/>
        <end position="757"/>
    </location>
</feature>
<gene>
    <name evidence="11" type="ORF">PENTCL1PPCAC_23505</name>
</gene>
<sequence>LLWMVGQDKAKTASTIEVGPTQEMNTSKDQTGALYENMTIPDRARQDDPPPETGTPVDPSKEADPSKATPTASTPEPPQNLVIDLAPGGIPEKDAGVEARGEFSNNIQYLLACIGYAVGLGNIWRFPSVAYQNGGGAFLVPYIMVSLFFGLPTLYIECALGQFTQFGPSKAFKFYMPISQGIGWAMSLISLSIALYYNVIVAWSMVYLYYTVTNLGAITSCDNYWNTKNCSDAVMCKGKTINELETRYFNGSCHPVSGEYNFSSVLNDVYRSDRTDHFVSAPDEFFTYYITEKQLNFGYHGYNWKIAGLLTFCWLLTALGLWKGVKWLGRISMVTATVPYLIILILLGRGVTLPGAYLGIQEYLTRPDFSRVFCLDNKCINAWKAALTQICFSLSVGQGGMLAMSSYNKRSHKCFKDAVLVMFADCLMSIIGGVAVFSVLGFMADSSGKAVKDVVPSPLSLAFVAYPEAISQMPAPIVWSLLFFFMIFMLGISTMFGLLEGFITCLCDSSAFFRAHHALTVVGTCFISAVLGLVFFCSSNGFHFFNIFNEYIGSFSLAVVIVFEIIVVVFVYGPRYFLRDMEAQFGRPSSFFGRVFGSQGMLIKFLMCITAPVFALGVLVITMYDLIKNFGVMDKIGLEKFDYPPWALAFGLLLAAVPLSAIPIFAIINCVSSYRSGKGLGSVFRVTDDHPALRYKLEDPPSFLRFWLTPLTDPVDATQTITATTRAEPRKGTDRLENVRNEGTTSRVSTSKSEERD</sequence>
<dbReference type="Proteomes" id="UP001432027">
    <property type="component" value="Unassembled WGS sequence"/>
</dbReference>
<feature type="transmembrane region" description="Helical" evidence="10">
    <location>
        <begin position="602"/>
        <end position="627"/>
    </location>
</feature>
<accession>A0AAV5U399</accession>
<feature type="transmembrane region" description="Helical" evidence="10">
    <location>
        <begin position="647"/>
        <end position="668"/>
    </location>
</feature>
<dbReference type="GO" id="GO:0043005">
    <property type="term" value="C:neuron projection"/>
    <property type="evidence" value="ECO:0007669"/>
    <property type="project" value="TreeGrafter"/>
</dbReference>
<feature type="non-terminal residue" evidence="11">
    <location>
        <position position="1"/>
    </location>
</feature>
<reference evidence="11" key="1">
    <citation type="submission" date="2023-10" db="EMBL/GenBank/DDBJ databases">
        <title>Genome assembly of Pristionchus species.</title>
        <authorList>
            <person name="Yoshida K."/>
            <person name="Sommer R.J."/>
        </authorList>
    </citation>
    <scope>NUCLEOTIDE SEQUENCE</scope>
    <source>
        <strain evidence="11">RS0144</strain>
    </source>
</reference>
<feature type="binding site" evidence="7">
    <location>
        <position position="118"/>
    </location>
    <ligand>
        <name>Na(+)</name>
        <dbReference type="ChEBI" id="CHEBI:29101"/>
        <label>1</label>
    </ligand>
</feature>
<dbReference type="GO" id="GO:0005886">
    <property type="term" value="C:plasma membrane"/>
    <property type="evidence" value="ECO:0007669"/>
    <property type="project" value="TreeGrafter"/>
</dbReference>
<evidence type="ECO:0000256" key="8">
    <source>
        <dbReference type="PIRSR" id="PIRSR600175-2"/>
    </source>
</evidence>
<evidence type="ECO:0000256" key="4">
    <source>
        <dbReference type="ARBA" id="ARBA00022847"/>
    </source>
</evidence>
<evidence type="ECO:0000313" key="11">
    <source>
        <dbReference type="EMBL" id="GMT01331.1"/>
    </source>
</evidence>
<dbReference type="Pfam" id="PF00209">
    <property type="entry name" value="SNF"/>
    <property type="match status" value="1"/>
</dbReference>
<keyword evidence="6 10" id="KW-0472">Membrane</keyword>
<feature type="region of interest" description="Disordered" evidence="9">
    <location>
        <begin position="1"/>
        <end position="87"/>
    </location>
</feature>
<dbReference type="PANTHER" id="PTHR11616:SF326">
    <property type="entry name" value="SODIUM-DEPENDENT TRANSPORTER SNF-5"/>
    <property type="match status" value="1"/>
</dbReference>
<feature type="transmembrane region" description="Helical" evidence="10">
    <location>
        <begin position="477"/>
        <end position="499"/>
    </location>
</feature>
<organism evidence="11 12">
    <name type="scientific">Pristionchus entomophagus</name>
    <dbReference type="NCBI Taxonomy" id="358040"/>
    <lineage>
        <taxon>Eukaryota</taxon>
        <taxon>Metazoa</taxon>
        <taxon>Ecdysozoa</taxon>
        <taxon>Nematoda</taxon>
        <taxon>Chromadorea</taxon>
        <taxon>Rhabditida</taxon>
        <taxon>Rhabditina</taxon>
        <taxon>Diplogasteromorpha</taxon>
        <taxon>Diplogasteroidea</taxon>
        <taxon>Neodiplogasteridae</taxon>
        <taxon>Pristionchus</taxon>
    </lineage>
</organism>
<evidence type="ECO:0008006" key="13">
    <source>
        <dbReference type="Google" id="ProtNLM"/>
    </source>
</evidence>
<feature type="binding site" evidence="7">
    <location>
        <position position="115"/>
    </location>
    <ligand>
        <name>Na(+)</name>
        <dbReference type="ChEBI" id="CHEBI:29101"/>
        <label>1</label>
    </ligand>
</feature>
<keyword evidence="5 10" id="KW-1133">Transmembrane helix</keyword>
<keyword evidence="3 10" id="KW-0812">Transmembrane</keyword>
<comment type="caution">
    <text evidence="11">The sequence shown here is derived from an EMBL/GenBank/DDBJ whole genome shotgun (WGS) entry which is preliminary data.</text>
</comment>
<dbReference type="AlphaFoldDB" id="A0AAV5U399"/>
<feature type="transmembrane region" description="Helical" evidence="10">
    <location>
        <begin position="551"/>
        <end position="572"/>
    </location>
</feature>
<keyword evidence="12" id="KW-1185">Reference proteome</keyword>
<feature type="compositionally biased region" description="Polar residues" evidence="9">
    <location>
        <begin position="741"/>
        <end position="751"/>
    </location>
</feature>
<feature type="transmembrane region" description="Helical" evidence="10">
    <location>
        <begin position="139"/>
        <end position="160"/>
    </location>
</feature>